<evidence type="ECO:0000256" key="5">
    <source>
        <dbReference type="ARBA" id="ARBA00022692"/>
    </source>
</evidence>
<feature type="domain" description="ABC transmembrane type-2" evidence="10">
    <location>
        <begin position="22"/>
        <end position="246"/>
    </location>
</feature>
<feature type="transmembrane region" description="Helical" evidence="9">
    <location>
        <begin position="168"/>
        <end position="189"/>
    </location>
</feature>
<keyword evidence="4 9" id="KW-1003">Cell membrane</keyword>
<comment type="caution">
    <text evidence="11">The sequence shown here is derived from an EMBL/GenBank/DDBJ whole genome shotgun (WGS) entry which is preliminary data.</text>
</comment>
<dbReference type="PIRSF" id="PIRSF006648">
    <property type="entry name" value="DrrB"/>
    <property type="match status" value="1"/>
</dbReference>
<dbReference type="PANTHER" id="PTHR30294">
    <property type="entry name" value="MEMBRANE COMPONENT OF ABC TRANSPORTER YHHJ-RELATED"/>
    <property type="match status" value="1"/>
</dbReference>
<feature type="transmembrane region" description="Helical" evidence="9">
    <location>
        <begin position="21"/>
        <end position="42"/>
    </location>
</feature>
<evidence type="ECO:0000256" key="7">
    <source>
        <dbReference type="ARBA" id="ARBA00023136"/>
    </source>
</evidence>
<keyword evidence="8" id="KW-0046">Antibiotic resistance</keyword>
<feature type="transmembrane region" description="Helical" evidence="9">
    <location>
        <begin position="62"/>
        <end position="80"/>
    </location>
</feature>
<feature type="transmembrane region" description="Helical" evidence="9">
    <location>
        <begin position="101"/>
        <end position="129"/>
    </location>
</feature>
<dbReference type="GO" id="GO:0140359">
    <property type="term" value="F:ABC-type transporter activity"/>
    <property type="evidence" value="ECO:0007669"/>
    <property type="project" value="InterPro"/>
</dbReference>
<evidence type="ECO:0000256" key="4">
    <source>
        <dbReference type="ARBA" id="ARBA00022475"/>
    </source>
</evidence>
<comment type="similarity">
    <text evidence="2 9">Belongs to the ABC-2 integral membrane protein family.</text>
</comment>
<evidence type="ECO:0000256" key="6">
    <source>
        <dbReference type="ARBA" id="ARBA00022989"/>
    </source>
</evidence>
<sequence length="250" mass="27070">MSARRVWLFSVRTVKEVLRDSVNLFFGMAFPALLLWALSVIYRQVGQMPGARAMSIGDLTASIAAYAPVFLSLFSGMLLAKDRTSSFLARLFVSPMTSADFMFGYTVPMLVVSLAQSLVTFLCAGLFGWHVSARLLLGVVVVLPVALMYTAIGLLCGCVMSDRAVGGVCGAMLTTLAFILSGVTVPLAIMGETFRRIVQALPFYHATQAVVAALGGADGRIWPHLWIVCLYALVCMAAAVAVFAWRRRER</sequence>
<dbReference type="GO" id="GO:0043190">
    <property type="term" value="C:ATP-binding cassette (ABC) transporter complex"/>
    <property type="evidence" value="ECO:0007669"/>
    <property type="project" value="InterPro"/>
</dbReference>
<keyword evidence="5 9" id="KW-0812">Transmembrane</keyword>
<dbReference type="PANTHER" id="PTHR30294:SF29">
    <property type="entry name" value="MULTIDRUG ABC TRANSPORTER PERMEASE YBHS-RELATED"/>
    <property type="match status" value="1"/>
</dbReference>
<comment type="subcellular location">
    <subcellularLocation>
        <location evidence="1 9">Cell membrane</location>
        <topology evidence="1 9">Multi-pass membrane protein</topology>
    </subcellularLocation>
</comment>
<dbReference type="InterPro" id="IPR013525">
    <property type="entry name" value="ABC2_TM"/>
</dbReference>
<dbReference type="InterPro" id="IPR051449">
    <property type="entry name" value="ABC-2_transporter_component"/>
</dbReference>
<dbReference type="Pfam" id="PF01061">
    <property type="entry name" value="ABC2_membrane"/>
    <property type="match status" value="1"/>
</dbReference>
<dbReference type="InterPro" id="IPR000412">
    <property type="entry name" value="ABC_2_transport"/>
</dbReference>
<dbReference type="OrthoDB" id="162334at2"/>
<keyword evidence="3 9" id="KW-0813">Transport</keyword>
<organism evidence="11 12">
    <name type="scientific">Bifidobacterium choerinum</name>
    <dbReference type="NCBI Taxonomy" id="35760"/>
    <lineage>
        <taxon>Bacteria</taxon>
        <taxon>Bacillati</taxon>
        <taxon>Actinomycetota</taxon>
        <taxon>Actinomycetes</taxon>
        <taxon>Bifidobacteriales</taxon>
        <taxon>Bifidobacteriaceae</taxon>
        <taxon>Bifidobacterium</taxon>
    </lineage>
</organism>
<reference evidence="11 12" key="1">
    <citation type="submission" date="2014-03" db="EMBL/GenBank/DDBJ databases">
        <title>Genomics of Bifidobacteria.</title>
        <authorList>
            <person name="Ventura M."/>
            <person name="Milani C."/>
            <person name="Lugli G.A."/>
        </authorList>
    </citation>
    <scope>NUCLEOTIDE SEQUENCE [LARGE SCALE GENOMIC DNA]</scope>
    <source>
        <strain evidence="11 12">LMG 10510</strain>
    </source>
</reference>
<proteinExistence type="inferred from homology"/>
<feature type="transmembrane region" description="Helical" evidence="9">
    <location>
        <begin position="135"/>
        <end position="156"/>
    </location>
</feature>
<evidence type="ECO:0000259" key="10">
    <source>
        <dbReference type="PROSITE" id="PS51012"/>
    </source>
</evidence>
<evidence type="ECO:0000256" key="2">
    <source>
        <dbReference type="ARBA" id="ARBA00007783"/>
    </source>
</evidence>
<evidence type="ECO:0000256" key="1">
    <source>
        <dbReference type="ARBA" id="ARBA00004651"/>
    </source>
</evidence>
<dbReference type="RefSeq" id="WP_024541298.1">
    <property type="nucleotide sequence ID" value="NZ_JBQKLO010000015.1"/>
</dbReference>
<dbReference type="PROSITE" id="PS51012">
    <property type="entry name" value="ABC_TM2"/>
    <property type="match status" value="1"/>
</dbReference>
<dbReference type="Proteomes" id="UP000028995">
    <property type="component" value="Unassembled WGS sequence"/>
</dbReference>
<feature type="transmembrane region" description="Helical" evidence="9">
    <location>
        <begin position="224"/>
        <end position="245"/>
    </location>
</feature>
<keyword evidence="7 9" id="KW-0472">Membrane</keyword>
<keyword evidence="6 9" id="KW-1133">Transmembrane helix</keyword>
<dbReference type="GO" id="GO:0046677">
    <property type="term" value="P:response to antibiotic"/>
    <property type="evidence" value="ECO:0007669"/>
    <property type="project" value="UniProtKB-KW"/>
</dbReference>
<evidence type="ECO:0000256" key="8">
    <source>
        <dbReference type="ARBA" id="ARBA00023251"/>
    </source>
</evidence>
<dbReference type="STRING" id="35760.BCHO_1170"/>
<evidence type="ECO:0000256" key="3">
    <source>
        <dbReference type="ARBA" id="ARBA00022448"/>
    </source>
</evidence>
<name>A0A087AEE0_9BIFI</name>
<keyword evidence="12" id="KW-1185">Reference proteome</keyword>
<gene>
    <name evidence="11" type="ORF">BCHO_1170</name>
</gene>
<dbReference type="eggNOG" id="COG1511">
    <property type="taxonomic scope" value="Bacteria"/>
</dbReference>
<dbReference type="EMBL" id="JGYU01000006">
    <property type="protein sequence ID" value="KFI57140.1"/>
    <property type="molecule type" value="Genomic_DNA"/>
</dbReference>
<dbReference type="InterPro" id="IPR047817">
    <property type="entry name" value="ABC2_TM_bact-type"/>
</dbReference>
<dbReference type="AlphaFoldDB" id="A0A087AEE0"/>
<evidence type="ECO:0000313" key="11">
    <source>
        <dbReference type="EMBL" id="KFI57140.1"/>
    </source>
</evidence>
<evidence type="ECO:0000256" key="9">
    <source>
        <dbReference type="RuleBase" id="RU361157"/>
    </source>
</evidence>
<evidence type="ECO:0000313" key="12">
    <source>
        <dbReference type="Proteomes" id="UP000028995"/>
    </source>
</evidence>
<accession>A0A087AEE0</accession>
<protein>
    <recommendedName>
        <fullName evidence="9">Transport permease protein</fullName>
    </recommendedName>
</protein>